<organism evidence="1 2">
    <name type="scientific">Stylonychia lemnae</name>
    <name type="common">Ciliate</name>
    <dbReference type="NCBI Taxonomy" id="5949"/>
    <lineage>
        <taxon>Eukaryota</taxon>
        <taxon>Sar</taxon>
        <taxon>Alveolata</taxon>
        <taxon>Ciliophora</taxon>
        <taxon>Intramacronucleata</taxon>
        <taxon>Spirotrichea</taxon>
        <taxon>Stichotrichia</taxon>
        <taxon>Sporadotrichida</taxon>
        <taxon>Oxytrichidae</taxon>
        <taxon>Stylonychinae</taxon>
        <taxon>Stylonychia</taxon>
    </lineage>
</organism>
<accession>A0A078A6V2</accession>
<dbReference type="Proteomes" id="UP000039865">
    <property type="component" value="Unassembled WGS sequence"/>
</dbReference>
<reference evidence="1 2" key="1">
    <citation type="submission" date="2014-06" db="EMBL/GenBank/DDBJ databases">
        <authorList>
            <person name="Swart Estienne"/>
        </authorList>
    </citation>
    <scope>NUCLEOTIDE SEQUENCE [LARGE SCALE GENOMIC DNA]</scope>
    <source>
        <strain evidence="1 2">130c</strain>
    </source>
</reference>
<evidence type="ECO:0000313" key="2">
    <source>
        <dbReference type="Proteomes" id="UP000039865"/>
    </source>
</evidence>
<dbReference type="EMBL" id="CCKQ01006657">
    <property type="protein sequence ID" value="CDW77980.1"/>
    <property type="molecule type" value="Genomic_DNA"/>
</dbReference>
<proteinExistence type="predicted"/>
<evidence type="ECO:0000313" key="1">
    <source>
        <dbReference type="EMBL" id="CDW77980.1"/>
    </source>
</evidence>
<dbReference type="OrthoDB" id="10530705at2759"/>
<protein>
    <submittedName>
        <fullName evidence="1">Uncharacterized protein</fullName>
    </submittedName>
</protein>
<name>A0A078A6V2_STYLE</name>
<gene>
    <name evidence="1" type="primary">Contig15794.g770</name>
    <name evidence="1" type="ORF">STYLEM_6949</name>
</gene>
<dbReference type="AlphaFoldDB" id="A0A078A6V2"/>
<dbReference type="InParanoid" id="A0A078A6V2"/>
<sequence length="117" mass="13896">MNNTLEYLFKQSKFNDKEKEAFKANLEQRLSLDNHDLALEEKMNIVMTCFEKNVNSVIMQIPDLEELFAFKKCVRKYSRVKMRAATYYNSVLHSEEDHFARNVDLLKPYLIQGQQII</sequence>
<keyword evidence="2" id="KW-1185">Reference proteome</keyword>